<dbReference type="InterPro" id="IPR043519">
    <property type="entry name" value="NT_sf"/>
</dbReference>
<name>A0A0F7SRI2_PHARH</name>
<dbReference type="GO" id="GO:0052929">
    <property type="term" value="F:ATP:3'-cytidine-cytidine-tRNA adenylyltransferase activity"/>
    <property type="evidence" value="ECO:0007669"/>
    <property type="project" value="TreeGrafter"/>
</dbReference>
<organism evidence="6">
    <name type="scientific">Phaffia rhodozyma</name>
    <name type="common">Yeast</name>
    <name type="synonym">Xanthophyllomyces dendrorhous</name>
    <dbReference type="NCBI Taxonomy" id="264483"/>
    <lineage>
        <taxon>Eukaryota</taxon>
        <taxon>Fungi</taxon>
        <taxon>Dikarya</taxon>
        <taxon>Basidiomycota</taxon>
        <taxon>Agaricomycotina</taxon>
        <taxon>Tremellomycetes</taxon>
        <taxon>Cystofilobasidiales</taxon>
        <taxon>Mrakiaceae</taxon>
        <taxon>Phaffia</taxon>
    </lineage>
</organism>
<dbReference type="SUPFAM" id="SSF81301">
    <property type="entry name" value="Nucleotidyltransferase"/>
    <property type="match status" value="1"/>
</dbReference>
<keyword evidence="3 4" id="KW-0694">RNA-binding</keyword>
<dbReference type="SUPFAM" id="SSF81891">
    <property type="entry name" value="Poly A polymerase C-terminal region-like"/>
    <property type="match status" value="1"/>
</dbReference>
<evidence type="ECO:0000256" key="2">
    <source>
        <dbReference type="ARBA" id="ARBA00022679"/>
    </source>
</evidence>
<dbReference type="InterPro" id="IPR002646">
    <property type="entry name" value="PolA_pol_head_dom"/>
</dbReference>
<proteinExistence type="inferred from homology"/>
<protein>
    <submittedName>
        <fullName evidence="6">tRNA nucleotidyltransferase/poly(A) polymerase</fullName>
    </submittedName>
</protein>
<evidence type="ECO:0000313" key="6">
    <source>
        <dbReference type="EMBL" id="CED83120.1"/>
    </source>
</evidence>
<keyword evidence="2 4" id="KW-0808">Transferase</keyword>
<dbReference type="CDD" id="cd05398">
    <property type="entry name" value="NT_ClassII-CCAase"/>
    <property type="match status" value="1"/>
</dbReference>
<sequence length="595" mass="66793">MRLPANTLPYIRTRPSPYIIRPHIKTFTSSVPSTFILPFDKANRKMINQNRKIELTPAEDKLCGLLEEFREFIAKTEPSGPQVECRIAGGWVRDKLLSLPCDDIDLALSNHTGHPFAIAFSSFLSNHHPEIPRTSVAKIESNPEQSKHLETAKQVIMGLDLDFVNLRNEEYTDGSRIPSEMKFGTPLDDALRRDITINSLFYNVHTRAVEDHTQMGLTDLEHGLIRTPIEAHKTFEDDPLRLIRCVRFASRYNFELTDDIREACKDDALKKGLRERISRERVGIEIEKMFGHKNALYAFSLIDSLDLYDSIFVLPPVLASTQTASPGPRSTALVAGYVLSHFLSSSPLPQPARLESGEELPVPAKALFAHINQDDIRKKLFLAACAAPWKNVRVKVKKTEQSAPEMLIKEAIKLSGAEAQFVSKLYQSERPIHAISTGDASDPRRRSTIGNVLRMPYVHDPSKSTTWDVSVFWSMLMELVPLYQIETNAFRQEAKEVVERFNRFTDDVVRLELPAAIESKPMMDGNAIQSSLGLPGGPMIKTILDKVVSWGFDHPTSSVEECEIWMKDEFAKGNFGIISESGGAVGKGKRKPKAA</sequence>
<dbReference type="GO" id="GO:0052927">
    <property type="term" value="F:CC tRNA cytidylyltransferase activity"/>
    <property type="evidence" value="ECO:0007669"/>
    <property type="project" value="TreeGrafter"/>
</dbReference>
<comment type="similarity">
    <text evidence="1 4">Belongs to the tRNA nucleotidyltransferase/poly(A) polymerase family.</text>
</comment>
<dbReference type="PANTHER" id="PTHR13734:SF5">
    <property type="entry name" value="CCA TRNA NUCLEOTIDYLTRANSFERASE, MITOCHONDRIAL"/>
    <property type="match status" value="1"/>
</dbReference>
<dbReference type="Pfam" id="PF01743">
    <property type="entry name" value="PolyA_pol"/>
    <property type="match status" value="1"/>
</dbReference>
<evidence type="ECO:0000256" key="4">
    <source>
        <dbReference type="RuleBase" id="RU003953"/>
    </source>
</evidence>
<dbReference type="EMBL" id="LN483142">
    <property type="protein sequence ID" value="CED83120.1"/>
    <property type="molecule type" value="Genomic_DNA"/>
</dbReference>
<dbReference type="PANTHER" id="PTHR13734">
    <property type="entry name" value="TRNA-NUCLEOTIDYLTRANSFERASE"/>
    <property type="match status" value="1"/>
</dbReference>
<dbReference type="GO" id="GO:0003723">
    <property type="term" value="F:RNA binding"/>
    <property type="evidence" value="ECO:0007669"/>
    <property type="project" value="UniProtKB-KW"/>
</dbReference>
<dbReference type="GO" id="GO:0001680">
    <property type="term" value="P:tRNA 3'-terminal CCA addition"/>
    <property type="evidence" value="ECO:0007669"/>
    <property type="project" value="UniProtKB-ARBA"/>
</dbReference>
<evidence type="ECO:0000256" key="3">
    <source>
        <dbReference type="ARBA" id="ARBA00022884"/>
    </source>
</evidence>
<dbReference type="AlphaFoldDB" id="A0A0F7SRI2"/>
<dbReference type="Gene3D" id="3.30.460.10">
    <property type="entry name" value="Beta Polymerase, domain 2"/>
    <property type="match status" value="1"/>
</dbReference>
<dbReference type="Gene3D" id="1.10.3090.10">
    <property type="entry name" value="cca-adding enzyme, domain 2"/>
    <property type="match status" value="1"/>
</dbReference>
<evidence type="ECO:0000256" key="1">
    <source>
        <dbReference type="ARBA" id="ARBA00007265"/>
    </source>
</evidence>
<evidence type="ECO:0000259" key="5">
    <source>
        <dbReference type="Pfam" id="PF01743"/>
    </source>
</evidence>
<accession>A0A0F7SRI2</accession>
<feature type="domain" description="Poly A polymerase head" evidence="5">
    <location>
        <begin position="85"/>
        <end position="226"/>
    </location>
</feature>
<reference evidence="6" key="1">
    <citation type="submission" date="2014-08" db="EMBL/GenBank/DDBJ databases">
        <authorList>
            <person name="Sharma Rahul"/>
            <person name="Thines Marco"/>
        </authorList>
    </citation>
    <scope>NUCLEOTIDE SEQUENCE</scope>
</reference>